<dbReference type="EMBL" id="BGZK01002591">
    <property type="protein sequence ID" value="GBP95159.1"/>
    <property type="molecule type" value="Genomic_DNA"/>
</dbReference>
<evidence type="ECO:0000256" key="1">
    <source>
        <dbReference type="SAM" id="MobiDB-lite"/>
    </source>
</evidence>
<proteinExistence type="predicted"/>
<sequence>MSGSPGGSLHPPPSAHSPLHIAYSCFRRQSRTSDRSGVASDHRPPVSGYPHPRLSTRKRHTKRNAYRRRNHDSRDGGCNRGLCATID</sequence>
<protein>
    <submittedName>
        <fullName evidence="2">Uncharacterized protein</fullName>
    </submittedName>
</protein>
<keyword evidence="3" id="KW-1185">Reference proteome</keyword>
<evidence type="ECO:0000313" key="2">
    <source>
        <dbReference type="EMBL" id="GBP95159.1"/>
    </source>
</evidence>
<accession>A0A4C2A7K5</accession>
<feature type="region of interest" description="Disordered" evidence="1">
    <location>
        <begin position="26"/>
        <end position="87"/>
    </location>
</feature>
<name>A0A4C2A7K5_EUMVA</name>
<dbReference type="Proteomes" id="UP000299102">
    <property type="component" value="Unassembled WGS sequence"/>
</dbReference>
<reference evidence="2 3" key="1">
    <citation type="journal article" date="2019" name="Commun. Biol.">
        <title>The bagworm genome reveals a unique fibroin gene that provides high tensile strength.</title>
        <authorList>
            <person name="Kono N."/>
            <person name="Nakamura H."/>
            <person name="Ohtoshi R."/>
            <person name="Tomita M."/>
            <person name="Numata K."/>
            <person name="Arakawa K."/>
        </authorList>
    </citation>
    <scope>NUCLEOTIDE SEQUENCE [LARGE SCALE GENOMIC DNA]</scope>
</reference>
<feature type="region of interest" description="Disordered" evidence="1">
    <location>
        <begin position="1"/>
        <end position="20"/>
    </location>
</feature>
<comment type="caution">
    <text evidence="2">The sequence shown here is derived from an EMBL/GenBank/DDBJ whole genome shotgun (WGS) entry which is preliminary data.</text>
</comment>
<evidence type="ECO:0000313" key="3">
    <source>
        <dbReference type="Proteomes" id="UP000299102"/>
    </source>
</evidence>
<gene>
    <name evidence="2" type="ORF">EVAR_70385_1</name>
</gene>
<feature type="compositionally biased region" description="Basic residues" evidence="1">
    <location>
        <begin position="54"/>
        <end position="71"/>
    </location>
</feature>
<organism evidence="2 3">
    <name type="scientific">Eumeta variegata</name>
    <name type="common">Bagworm moth</name>
    <name type="synonym">Eumeta japonica</name>
    <dbReference type="NCBI Taxonomy" id="151549"/>
    <lineage>
        <taxon>Eukaryota</taxon>
        <taxon>Metazoa</taxon>
        <taxon>Ecdysozoa</taxon>
        <taxon>Arthropoda</taxon>
        <taxon>Hexapoda</taxon>
        <taxon>Insecta</taxon>
        <taxon>Pterygota</taxon>
        <taxon>Neoptera</taxon>
        <taxon>Endopterygota</taxon>
        <taxon>Lepidoptera</taxon>
        <taxon>Glossata</taxon>
        <taxon>Ditrysia</taxon>
        <taxon>Tineoidea</taxon>
        <taxon>Psychidae</taxon>
        <taxon>Oiketicinae</taxon>
        <taxon>Eumeta</taxon>
    </lineage>
</organism>
<dbReference type="AlphaFoldDB" id="A0A4C2A7K5"/>